<name>A0A835CCJ2_9POAL</name>
<gene>
    <name evidence="1" type="ORF">HU200_022967</name>
</gene>
<dbReference type="PANTHER" id="PTHR48127:SF1">
    <property type="entry name" value="ZINC FINGER GRF-TYPE DOMAIN-CONTAINING PROTEIN"/>
    <property type="match status" value="1"/>
</dbReference>
<dbReference type="PANTHER" id="PTHR48127">
    <property type="entry name" value="GRF-TYPE DOMAIN-CONTAINING PROTEIN"/>
    <property type="match status" value="1"/>
</dbReference>
<evidence type="ECO:0000313" key="1">
    <source>
        <dbReference type="EMBL" id="KAF8721786.1"/>
    </source>
</evidence>
<dbReference type="OrthoDB" id="678732at2759"/>
<accession>A0A835CCJ2</accession>
<organism evidence="1 2">
    <name type="scientific">Digitaria exilis</name>
    <dbReference type="NCBI Taxonomy" id="1010633"/>
    <lineage>
        <taxon>Eukaryota</taxon>
        <taxon>Viridiplantae</taxon>
        <taxon>Streptophyta</taxon>
        <taxon>Embryophyta</taxon>
        <taxon>Tracheophyta</taxon>
        <taxon>Spermatophyta</taxon>
        <taxon>Magnoliopsida</taxon>
        <taxon>Liliopsida</taxon>
        <taxon>Poales</taxon>
        <taxon>Poaceae</taxon>
        <taxon>PACMAD clade</taxon>
        <taxon>Panicoideae</taxon>
        <taxon>Panicodae</taxon>
        <taxon>Paniceae</taxon>
        <taxon>Anthephorinae</taxon>
        <taxon>Digitaria</taxon>
    </lineage>
</organism>
<reference evidence="1" key="1">
    <citation type="submission" date="2020-07" db="EMBL/GenBank/DDBJ databases">
        <title>Genome sequence and genetic diversity analysis of an under-domesticated orphan crop, white fonio (Digitaria exilis).</title>
        <authorList>
            <person name="Bennetzen J.L."/>
            <person name="Chen S."/>
            <person name="Ma X."/>
            <person name="Wang X."/>
            <person name="Yssel A.E.J."/>
            <person name="Chaluvadi S.R."/>
            <person name="Johnson M."/>
            <person name="Gangashetty P."/>
            <person name="Hamidou F."/>
            <person name="Sanogo M.D."/>
            <person name="Zwaenepoel A."/>
            <person name="Wallace J."/>
            <person name="Van De Peer Y."/>
            <person name="Van Deynze A."/>
        </authorList>
    </citation>
    <scope>NUCLEOTIDE SEQUENCE</scope>
    <source>
        <tissue evidence="1">Leaves</tissue>
    </source>
</reference>
<dbReference type="AlphaFoldDB" id="A0A835CCJ2"/>
<proteinExistence type="predicted"/>
<dbReference type="Proteomes" id="UP000636709">
    <property type="component" value="Unassembled WGS sequence"/>
</dbReference>
<evidence type="ECO:0000313" key="2">
    <source>
        <dbReference type="Proteomes" id="UP000636709"/>
    </source>
</evidence>
<protein>
    <submittedName>
        <fullName evidence="1">Uncharacterized protein</fullName>
    </submittedName>
</protein>
<sequence>MLCNRGYGQYPYEKDAHGPVPPALPVPNCCCGVLAEVTQSRHPKTVGQAYYICRFTYDRVTWPNESKPRWFFQWIHGPENFDPRIRLFSYESEKLVPYHEFRCWTAAQRRRRDPPLCPCGVCATLVVSPRGGSPSSRPKYSPFFRCSLKTMDGWPVC</sequence>
<comment type="caution">
    <text evidence="1">The sequence shown here is derived from an EMBL/GenBank/DDBJ whole genome shotgun (WGS) entry which is preliminary data.</text>
</comment>
<keyword evidence="2" id="KW-1185">Reference proteome</keyword>
<dbReference type="EMBL" id="JACEFO010001681">
    <property type="protein sequence ID" value="KAF8721786.1"/>
    <property type="molecule type" value="Genomic_DNA"/>
</dbReference>